<accession>A0ABN8MIE1</accession>
<dbReference type="InterPro" id="IPR019734">
    <property type="entry name" value="TPR_rpt"/>
</dbReference>
<evidence type="ECO:0000256" key="3">
    <source>
        <dbReference type="PROSITE-ProRule" id="PRU00339"/>
    </source>
</evidence>
<keyword evidence="2 3" id="KW-0802">TPR repeat</keyword>
<evidence type="ECO:0000313" key="6">
    <source>
        <dbReference type="Proteomes" id="UP001159427"/>
    </source>
</evidence>
<dbReference type="Pfam" id="PF13424">
    <property type="entry name" value="TPR_12"/>
    <property type="match status" value="2"/>
</dbReference>
<dbReference type="PANTHER" id="PTHR45641:SF1">
    <property type="entry name" value="AAA+ ATPASE DOMAIN-CONTAINING PROTEIN"/>
    <property type="match status" value="1"/>
</dbReference>
<keyword evidence="4" id="KW-0175">Coiled coil</keyword>
<evidence type="ECO:0008006" key="7">
    <source>
        <dbReference type="Google" id="ProtNLM"/>
    </source>
</evidence>
<organism evidence="5 6">
    <name type="scientific">Porites evermanni</name>
    <dbReference type="NCBI Taxonomy" id="104178"/>
    <lineage>
        <taxon>Eukaryota</taxon>
        <taxon>Metazoa</taxon>
        <taxon>Cnidaria</taxon>
        <taxon>Anthozoa</taxon>
        <taxon>Hexacorallia</taxon>
        <taxon>Scleractinia</taxon>
        <taxon>Fungiina</taxon>
        <taxon>Poritidae</taxon>
        <taxon>Porites</taxon>
    </lineage>
</organism>
<dbReference type="PANTHER" id="PTHR45641">
    <property type="entry name" value="TETRATRICOPEPTIDE REPEAT PROTEIN (AFU_ORTHOLOGUE AFUA_6G03870)"/>
    <property type="match status" value="1"/>
</dbReference>
<dbReference type="EMBL" id="CALNXI010000516">
    <property type="protein sequence ID" value="CAH3028506.1"/>
    <property type="molecule type" value="Genomic_DNA"/>
</dbReference>
<feature type="repeat" description="TPR" evidence="3">
    <location>
        <begin position="819"/>
        <end position="852"/>
    </location>
</feature>
<dbReference type="SMART" id="SM00028">
    <property type="entry name" value="TPR"/>
    <property type="match status" value="3"/>
</dbReference>
<evidence type="ECO:0000256" key="1">
    <source>
        <dbReference type="ARBA" id="ARBA00022737"/>
    </source>
</evidence>
<keyword evidence="6" id="KW-1185">Reference proteome</keyword>
<dbReference type="InterPro" id="IPR027417">
    <property type="entry name" value="P-loop_NTPase"/>
</dbReference>
<evidence type="ECO:0000313" key="5">
    <source>
        <dbReference type="EMBL" id="CAH3028506.1"/>
    </source>
</evidence>
<proteinExistence type="predicted"/>
<sequence length="890" mass="101689">MEYTSEQLNYFRICYIAFNLVPEALREVFKQEWNFLYMTTPFGKWEDIPQNGHDFYNNETTKSLKKNARYLTTIQKGNTAEWDCSCLIFAILYSDTIGTTLSAAIRKEVDDLRQVRNDISHMNDAELTDAEFQNYAARVLVAFTSLKLPLDDVEIVKNQTSFPTAEVKSLKMQAGKLKHDLKTKDEEVKNLNSELQLTQNKLQKKQKVRESLTQEINSTVESFCSLTLKPSHQIIRRLGDVTRITKKLDELQHKNKRAVSTIYLSGIPGCGKSQIARQVGQGVFDRRLSEGEGLAFVATLNAETLDSLADSYFCLARHLGITEYALTNLAVSTKGEPREKIQDLKRFITPKMKQFSYWLIIIDNVVDLPSVRCYLPATGSEEWGYGQVLITTLDTWSVPSNAPHTYHESLNQGMDPDDALDLLWKVSQMSNQDQAEKVAEALEYQPLALAAAAVYVQTVVNHGSPNYGWRKYLETFENNEREAKEELFVKQNIAYPQTMSSSIKLAVTRVIESDDILREVFVLFSLCASDSIPAEAVVGFVKYRTTEQAEEFIRAKIQKSSLISYVFDEDRTITYFRVHNVIYEVLKSVTTCGRDLTYITECLSVSITIFHSLIETNKNLLQASGKVCVKLDKITHHCRQLYLVFRTTFTIYTELLDKELSHLITPGDLVSWLSSTAEVCCLLNKLSDAYFFSKSSSYFLDYLNNEPKDRLLRSDHFHVHGNVYSSIGQYTQAREYHERSLTIRKEIYGEDHEDVAASYNNLGNVYKIYGEHHGDVATSYNNLGKVHSDLGQYKQAEDYHQKSLAIRKDIYGEHHGDVALSYYNLGNVYSNLGKYSQAQEYYEKCRAIRKEIISELHQWSTINRLSVGENPLSVNCDVGQYSQARSSQLH</sequence>
<comment type="caution">
    <text evidence="5">The sequence shown here is derived from an EMBL/GenBank/DDBJ whole genome shotgun (WGS) entry which is preliminary data.</text>
</comment>
<keyword evidence="1" id="KW-0677">Repeat</keyword>
<feature type="repeat" description="TPR" evidence="3">
    <location>
        <begin position="777"/>
        <end position="810"/>
    </location>
</feature>
<reference evidence="5 6" key="1">
    <citation type="submission" date="2022-05" db="EMBL/GenBank/DDBJ databases">
        <authorList>
            <consortium name="Genoscope - CEA"/>
            <person name="William W."/>
        </authorList>
    </citation>
    <scope>NUCLEOTIDE SEQUENCE [LARGE SCALE GENOMIC DNA]</scope>
</reference>
<dbReference type="PROSITE" id="PS50005">
    <property type="entry name" value="TPR"/>
    <property type="match status" value="2"/>
</dbReference>
<dbReference type="Proteomes" id="UP001159427">
    <property type="component" value="Unassembled WGS sequence"/>
</dbReference>
<feature type="coiled-coil region" evidence="4">
    <location>
        <begin position="174"/>
        <end position="215"/>
    </location>
</feature>
<dbReference type="Gene3D" id="3.40.50.300">
    <property type="entry name" value="P-loop containing nucleotide triphosphate hydrolases"/>
    <property type="match status" value="1"/>
</dbReference>
<evidence type="ECO:0000256" key="4">
    <source>
        <dbReference type="SAM" id="Coils"/>
    </source>
</evidence>
<dbReference type="InterPro" id="IPR011990">
    <property type="entry name" value="TPR-like_helical_dom_sf"/>
</dbReference>
<dbReference type="SUPFAM" id="SSF52540">
    <property type="entry name" value="P-loop containing nucleoside triphosphate hydrolases"/>
    <property type="match status" value="1"/>
</dbReference>
<dbReference type="PROSITE" id="PS50293">
    <property type="entry name" value="TPR_REGION"/>
    <property type="match status" value="1"/>
</dbReference>
<evidence type="ECO:0000256" key="2">
    <source>
        <dbReference type="ARBA" id="ARBA00022803"/>
    </source>
</evidence>
<dbReference type="Gene3D" id="1.25.40.10">
    <property type="entry name" value="Tetratricopeptide repeat domain"/>
    <property type="match status" value="2"/>
</dbReference>
<dbReference type="SUPFAM" id="SSF48452">
    <property type="entry name" value="TPR-like"/>
    <property type="match status" value="1"/>
</dbReference>
<gene>
    <name evidence="5" type="ORF">PEVE_00034247</name>
</gene>
<name>A0ABN8MIE1_9CNID</name>
<protein>
    <recommendedName>
        <fullName evidence="7">Nephrocystin-3</fullName>
    </recommendedName>
</protein>